<dbReference type="InterPro" id="IPR047952">
    <property type="entry name" value="Transpos_IS4"/>
</dbReference>
<sequence length="255" mass="29361">MLSVFPWAPFRDTKAAIKMRTLLDLRGSIPSFIHISNGKLHDVNVIDLLPLEPGAFYIMDRAYVEYERLFTLHQAGSFFVTRAKSNMDARRIYSAPVGRSTDVICDQTIGFNGHYSKRRYPENLRRIRFRDPETGKNFIFLTNQTALPALTICALYKARRQVELFFLWIKQHLRIKRFFGTSENAVKSQIWIAVSVYLLVAIVKKRLGLQVSLYTLLQVFSLTLFEKTPILQAVMGDGYRQPGDSLSNQLNLFDS</sequence>
<feature type="domain" description="Transposase IS4-like" evidence="5">
    <location>
        <begin position="14"/>
        <end position="199"/>
    </location>
</feature>
<evidence type="ECO:0000256" key="1">
    <source>
        <dbReference type="ARBA" id="ARBA00010075"/>
    </source>
</evidence>
<proteinExistence type="inferred from homology"/>
<dbReference type="SUPFAM" id="SSF53098">
    <property type="entry name" value="Ribonuclease H-like"/>
    <property type="match status" value="1"/>
</dbReference>
<keyword evidence="4" id="KW-0233">DNA recombination</keyword>
<comment type="similarity">
    <text evidence="1">Belongs to the transposase 11 family.</text>
</comment>
<dbReference type="Pfam" id="PF01609">
    <property type="entry name" value="DDE_Tnp_1"/>
    <property type="match status" value="1"/>
</dbReference>
<evidence type="ECO:0000313" key="6">
    <source>
        <dbReference type="EMBL" id="CRH06080.1"/>
    </source>
</evidence>
<evidence type="ECO:0000256" key="4">
    <source>
        <dbReference type="ARBA" id="ARBA00023172"/>
    </source>
</evidence>
<evidence type="ECO:0000256" key="2">
    <source>
        <dbReference type="ARBA" id="ARBA00022578"/>
    </source>
</evidence>
<dbReference type="PANTHER" id="PTHR33258:SF1">
    <property type="entry name" value="TRANSPOSASE INSL FOR INSERTION SEQUENCE ELEMENT IS186A-RELATED"/>
    <property type="match status" value="1"/>
</dbReference>
<dbReference type="NCBIfam" id="NF033592">
    <property type="entry name" value="transpos_IS4_1"/>
    <property type="match status" value="1"/>
</dbReference>
<reference evidence="6" key="1">
    <citation type="submission" date="2015-04" db="EMBL/GenBank/DDBJ databases">
        <authorList>
            <person name="Syromyatnikov M.Y."/>
            <person name="Popov V.N."/>
        </authorList>
    </citation>
    <scope>NUCLEOTIDE SEQUENCE</scope>
    <source>
        <strain evidence="6">MO-1</strain>
    </source>
</reference>
<accession>A0A1S7LGK5</accession>
<gene>
    <name evidence="6" type="ORF">MAGMO_1907</name>
</gene>
<evidence type="ECO:0000256" key="3">
    <source>
        <dbReference type="ARBA" id="ARBA00023125"/>
    </source>
</evidence>
<evidence type="ECO:0000259" key="5">
    <source>
        <dbReference type="Pfam" id="PF01609"/>
    </source>
</evidence>
<dbReference type="InterPro" id="IPR012337">
    <property type="entry name" value="RNaseH-like_sf"/>
</dbReference>
<dbReference type="InterPro" id="IPR002559">
    <property type="entry name" value="Transposase_11"/>
</dbReference>
<organism evidence="6">
    <name type="scientific">Magnetococcus massalia (strain MO-1)</name>
    <dbReference type="NCBI Taxonomy" id="451514"/>
    <lineage>
        <taxon>Bacteria</taxon>
        <taxon>Pseudomonadati</taxon>
        <taxon>Pseudomonadota</taxon>
        <taxon>Magnetococcia</taxon>
        <taxon>Magnetococcales</taxon>
        <taxon>Magnetococcaceae</taxon>
        <taxon>Magnetococcus</taxon>
    </lineage>
</organism>
<protein>
    <submittedName>
        <fullName evidence="6">Transposase, IS4-like</fullName>
    </submittedName>
</protein>
<dbReference type="PANTHER" id="PTHR33258">
    <property type="entry name" value="TRANSPOSASE INSL FOR INSERTION SEQUENCE ELEMENT IS186A-RELATED"/>
    <property type="match status" value="1"/>
</dbReference>
<keyword evidence="2" id="KW-0815">Transposition</keyword>
<name>A0A1S7LGK5_MAGMO</name>
<dbReference type="GO" id="GO:0003677">
    <property type="term" value="F:DNA binding"/>
    <property type="evidence" value="ECO:0007669"/>
    <property type="project" value="UniProtKB-KW"/>
</dbReference>
<keyword evidence="3" id="KW-0238">DNA-binding</keyword>
<dbReference type="GO" id="GO:0006313">
    <property type="term" value="P:DNA transposition"/>
    <property type="evidence" value="ECO:0007669"/>
    <property type="project" value="InterPro"/>
</dbReference>
<dbReference type="GO" id="GO:0004803">
    <property type="term" value="F:transposase activity"/>
    <property type="evidence" value="ECO:0007669"/>
    <property type="project" value="InterPro"/>
</dbReference>
<dbReference type="EMBL" id="LO017727">
    <property type="protein sequence ID" value="CRH06080.1"/>
    <property type="molecule type" value="Genomic_DNA"/>
</dbReference>
<dbReference type="AlphaFoldDB" id="A0A1S7LGK5"/>